<dbReference type="RefSeq" id="WP_145030662.1">
    <property type="nucleotide sequence ID" value="NZ_CP036271.1"/>
</dbReference>
<evidence type="ECO:0000313" key="3">
    <source>
        <dbReference type="Proteomes" id="UP000315700"/>
    </source>
</evidence>
<protein>
    <submittedName>
        <fullName evidence="2">Uncharacterized protein</fullName>
    </submittedName>
</protein>
<keyword evidence="1" id="KW-0472">Membrane</keyword>
<sequence>MSEQLSAEELRRLMDVVRHRMSGEAANVASSAKRLADWRFYLHEFTGPVLAAAGVVGFLLVPKKQKPVADLDQLQRIAEKKGWIVDPATVTPNRKPSLVESGMNLAGNMLLRAGIAFAGQQVGKIFGHEMADQTTGEHHA</sequence>
<dbReference type="AlphaFoldDB" id="A0A517SFG8"/>
<evidence type="ECO:0000313" key="2">
    <source>
        <dbReference type="EMBL" id="QDT54840.1"/>
    </source>
</evidence>
<feature type="transmembrane region" description="Helical" evidence="1">
    <location>
        <begin position="40"/>
        <end position="61"/>
    </location>
</feature>
<dbReference type="EMBL" id="CP036271">
    <property type="protein sequence ID" value="QDT54840.1"/>
    <property type="molecule type" value="Genomic_DNA"/>
</dbReference>
<dbReference type="InParanoid" id="A0A517SFG8"/>
<dbReference type="Proteomes" id="UP000315700">
    <property type="component" value="Chromosome"/>
</dbReference>
<evidence type="ECO:0000256" key="1">
    <source>
        <dbReference type="SAM" id="Phobius"/>
    </source>
</evidence>
<dbReference type="OrthoDB" id="213584at2"/>
<accession>A0A517SFG8</accession>
<reference evidence="2 3" key="1">
    <citation type="submission" date="2019-02" db="EMBL/GenBank/DDBJ databases">
        <title>Deep-cultivation of Planctomycetes and their phenomic and genomic characterization uncovers novel biology.</title>
        <authorList>
            <person name="Wiegand S."/>
            <person name="Jogler M."/>
            <person name="Boedeker C."/>
            <person name="Pinto D."/>
            <person name="Vollmers J."/>
            <person name="Rivas-Marin E."/>
            <person name="Kohn T."/>
            <person name="Peeters S.H."/>
            <person name="Heuer A."/>
            <person name="Rast P."/>
            <person name="Oberbeckmann S."/>
            <person name="Bunk B."/>
            <person name="Jeske O."/>
            <person name="Meyerdierks A."/>
            <person name="Storesund J.E."/>
            <person name="Kallscheuer N."/>
            <person name="Luecker S."/>
            <person name="Lage O.M."/>
            <person name="Pohl T."/>
            <person name="Merkel B.J."/>
            <person name="Hornburger P."/>
            <person name="Mueller R.-W."/>
            <person name="Bruemmer F."/>
            <person name="Labrenz M."/>
            <person name="Spormann A.M."/>
            <person name="Op den Camp H."/>
            <person name="Overmann J."/>
            <person name="Amann R."/>
            <person name="Jetten M.S.M."/>
            <person name="Mascher T."/>
            <person name="Medema M.H."/>
            <person name="Devos D.P."/>
            <person name="Kaster A.-K."/>
            <person name="Ovreas L."/>
            <person name="Rohde M."/>
            <person name="Galperin M.Y."/>
            <person name="Jogler C."/>
        </authorList>
    </citation>
    <scope>NUCLEOTIDE SEQUENCE [LARGE SCALE GENOMIC DNA]</scope>
    <source>
        <strain evidence="2 3">Pan44</strain>
    </source>
</reference>
<proteinExistence type="predicted"/>
<gene>
    <name evidence="2" type="ORF">Pan44_28780</name>
</gene>
<name>A0A517SFG8_9PLAN</name>
<organism evidence="2 3">
    <name type="scientific">Caulifigura coniformis</name>
    <dbReference type="NCBI Taxonomy" id="2527983"/>
    <lineage>
        <taxon>Bacteria</taxon>
        <taxon>Pseudomonadati</taxon>
        <taxon>Planctomycetota</taxon>
        <taxon>Planctomycetia</taxon>
        <taxon>Planctomycetales</taxon>
        <taxon>Planctomycetaceae</taxon>
        <taxon>Caulifigura</taxon>
    </lineage>
</organism>
<keyword evidence="3" id="KW-1185">Reference proteome</keyword>
<keyword evidence="1" id="KW-1133">Transmembrane helix</keyword>
<dbReference type="KEGG" id="ccos:Pan44_28780"/>
<keyword evidence="1" id="KW-0812">Transmembrane</keyword>